<dbReference type="InterPro" id="IPR038586">
    <property type="entry name" value="Tctex-1-like_sf"/>
</dbReference>
<dbReference type="Gene3D" id="3.30.1140.40">
    <property type="entry name" value="Tctex-1"/>
    <property type="match status" value="2"/>
</dbReference>
<feature type="region of interest" description="Disordered" evidence="2">
    <location>
        <begin position="444"/>
        <end position="542"/>
    </location>
</feature>
<dbReference type="CDD" id="cd21451">
    <property type="entry name" value="DLC-like_TCTEX1D"/>
    <property type="match status" value="2"/>
</dbReference>
<dbReference type="InterPro" id="IPR005334">
    <property type="entry name" value="Tctex-1-like"/>
</dbReference>
<dbReference type="Pfam" id="PF03645">
    <property type="entry name" value="Tctex-1"/>
    <property type="match status" value="2"/>
</dbReference>
<reference evidence="3 4" key="1">
    <citation type="submission" date="2022-05" db="EMBL/GenBank/DDBJ databases">
        <authorList>
            <consortium name="Genoscope - CEA"/>
            <person name="William W."/>
        </authorList>
    </citation>
    <scope>NUCLEOTIDE SEQUENCE [LARGE SCALE GENOMIC DNA]</scope>
</reference>
<comment type="caution">
    <text evidence="3">The sequence shown here is derived from an EMBL/GenBank/DDBJ whole genome shotgun (WGS) entry which is preliminary data.</text>
</comment>
<proteinExistence type="inferred from homology"/>
<feature type="compositionally biased region" description="Basic and acidic residues" evidence="2">
    <location>
        <begin position="462"/>
        <end position="475"/>
    </location>
</feature>
<evidence type="ECO:0000256" key="1">
    <source>
        <dbReference type="ARBA" id="ARBA00005361"/>
    </source>
</evidence>
<comment type="similarity">
    <text evidence="1">Belongs to the dynein light chain Tctex-type family.</text>
</comment>
<keyword evidence="4" id="KW-1185">Reference proteome</keyword>
<feature type="compositionally biased region" description="Polar residues" evidence="2">
    <location>
        <begin position="202"/>
        <end position="214"/>
    </location>
</feature>
<dbReference type="Proteomes" id="UP001159405">
    <property type="component" value="Unassembled WGS sequence"/>
</dbReference>
<feature type="compositionally biased region" description="Low complexity" evidence="2">
    <location>
        <begin position="121"/>
        <end position="131"/>
    </location>
</feature>
<name>A0ABN8PI40_9CNID</name>
<evidence type="ECO:0000313" key="4">
    <source>
        <dbReference type="Proteomes" id="UP001159405"/>
    </source>
</evidence>
<evidence type="ECO:0000313" key="3">
    <source>
        <dbReference type="EMBL" id="CAH3144083.1"/>
    </source>
</evidence>
<sequence>PIIRIETNDIQPFSVVQTSPVLAFDSGPKFEAKPLELDLRNLPSVDSPELDSSLRDLLMENMRSSSTVNEDNDDAVSEISTCSSVVTLETVEEGESGNLPTVHRKTSRTSSFTAGSKTRPSEGSTSSYHSSSEAEEEDGIKTAMKKSARKISDLFTFNAPSFSGNGTNADEIEEARPPAGERRRKLSITRRISPLSLHGIFTGNQSGVSNNKQDPTVEKTESSKKTRKLSLTMFNKPPSEKERKRRNTDPQLPPNQQINTTIENEEKKNKDISSIRKESQTKPLPEQALFKEEDVKIHDLIKHVLRAHMLSIKEYKRETCDRVCKSICRILKTLVSSMKAVDNVPQCKVVCQAYIGSVREQGLFASVQTLWENEKDNFAVASFRSDSLFGFASKDFDSFFKAGLEEADLTNNGLHKRAFSENIQPVKKVGLNSTPCMLNMDDTNGSWIPRERQNSNPFRFTSGHEEVPRNHETEKNCNSAPFKVPEKEAKPAPSPRPARRSRKLSLFSFHFNSKEKEDKGKTRRASQPSYNYGTTPSPTTLSAPIELWSRENTVSTGSLNSFSSLDSSPTNSRKCSSVTCLVDRENLVIHDIIQETLKLQFENVIEYKREICDRLAKNVCQLVKRRVEVMKEATKLPCKIVSVVYVGAIRDYGIEVLSQALLDSDKDNFTVASYRNGKVFAVGGIMVIPLDN</sequence>
<feature type="compositionally biased region" description="Polar residues" evidence="2">
    <location>
        <begin position="108"/>
        <end position="118"/>
    </location>
</feature>
<organism evidence="3 4">
    <name type="scientific">Porites lobata</name>
    <dbReference type="NCBI Taxonomy" id="104759"/>
    <lineage>
        <taxon>Eukaryota</taxon>
        <taxon>Metazoa</taxon>
        <taxon>Cnidaria</taxon>
        <taxon>Anthozoa</taxon>
        <taxon>Hexacorallia</taxon>
        <taxon>Scleractinia</taxon>
        <taxon>Fungiina</taxon>
        <taxon>Poritidae</taxon>
        <taxon>Porites</taxon>
    </lineage>
</organism>
<gene>
    <name evidence="3" type="ORF">PLOB_00043763</name>
</gene>
<evidence type="ECO:0000256" key="2">
    <source>
        <dbReference type="SAM" id="MobiDB-lite"/>
    </source>
</evidence>
<feature type="non-terminal residue" evidence="3">
    <location>
        <position position="1"/>
    </location>
</feature>
<feature type="compositionally biased region" description="Basic and acidic residues" evidence="2">
    <location>
        <begin position="215"/>
        <end position="224"/>
    </location>
</feature>
<feature type="compositionally biased region" description="Polar residues" evidence="2">
    <location>
        <begin position="525"/>
        <end position="542"/>
    </location>
</feature>
<accession>A0ABN8PI40</accession>
<dbReference type="PANTHER" id="PTHR21255">
    <property type="entry name" value="T-COMPLEX-ASSOCIATED-TESTIS-EXPRESSED 1/ DYNEIN LIGHT CHAIN"/>
    <property type="match status" value="1"/>
</dbReference>
<dbReference type="EMBL" id="CALNXK010000072">
    <property type="protein sequence ID" value="CAH3144083.1"/>
    <property type="molecule type" value="Genomic_DNA"/>
</dbReference>
<dbReference type="PANTHER" id="PTHR21255:SF65">
    <property type="entry name" value="TCTEX1 DOMAIN-CONTAINING PROTEIN 2"/>
    <property type="match status" value="1"/>
</dbReference>
<protein>
    <submittedName>
        <fullName evidence="3">Uncharacterized protein</fullName>
    </submittedName>
</protein>
<feature type="region of interest" description="Disordered" evidence="2">
    <location>
        <begin position="89"/>
        <end position="145"/>
    </location>
</feature>
<feature type="compositionally biased region" description="Polar residues" evidence="2">
    <location>
        <begin position="158"/>
        <end position="168"/>
    </location>
</feature>
<feature type="compositionally biased region" description="Basic and acidic residues" evidence="2">
    <location>
        <begin position="264"/>
        <end position="280"/>
    </location>
</feature>
<feature type="region of interest" description="Disordered" evidence="2">
    <location>
        <begin position="157"/>
        <end position="287"/>
    </location>
</feature>